<dbReference type="Pfam" id="PF10536">
    <property type="entry name" value="PMD"/>
    <property type="match status" value="1"/>
</dbReference>
<dbReference type="PANTHER" id="PTHR46033">
    <property type="entry name" value="PROTEIN MAIN-LIKE 2"/>
    <property type="match status" value="1"/>
</dbReference>
<dbReference type="AlphaFoldDB" id="A0AAV1CH27"/>
<dbReference type="EMBL" id="OX459119">
    <property type="protein sequence ID" value="CAI9095014.1"/>
    <property type="molecule type" value="Genomic_DNA"/>
</dbReference>
<dbReference type="Proteomes" id="UP001161247">
    <property type="component" value="Chromosome 2"/>
</dbReference>
<gene>
    <name evidence="3" type="ORF">OLC1_LOCUS6073</name>
</gene>
<evidence type="ECO:0000313" key="4">
    <source>
        <dbReference type="Proteomes" id="UP001161247"/>
    </source>
</evidence>
<dbReference type="GO" id="GO:0010073">
    <property type="term" value="P:meristem maintenance"/>
    <property type="evidence" value="ECO:0007669"/>
    <property type="project" value="InterPro"/>
</dbReference>
<protein>
    <submittedName>
        <fullName evidence="3">OLC1v1030866C1</fullName>
    </submittedName>
</protein>
<evidence type="ECO:0000259" key="2">
    <source>
        <dbReference type="Pfam" id="PF10536"/>
    </source>
</evidence>
<feature type="region of interest" description="Disordered" evidence="1">
    <location>
        <begin position="76"/>
        <end position="130"/>
    </location>
</feature>
<feature type="region of interest" description="Disordered" evidence="1">
    <location>
        <begin position="17"/>
        <end position="62"/>
    </location>
</feature>
<reference evidence="3" key="1">
    <citation type="submission" date="2023-03" db="EMBL/GenBank/DDBJ databases">
        <authorList>
            <person name="Julca I."/>
        </authorList>
    </citation>
    <scope>NUCLEOTIDE SEQUENCE</scope>
</reference>
<dbReference type="InterPro" id="IPR044824">
    <property type="entry name" value="MAIN-like"/>
</dbReference>
<sequence>MGYRLLRDLDISMQLRAISNVNDDDDDDDDDFEGEESSEDSFESGGDDVDEEDDTSEYSLHERRDIHIADNSVLNPIGRTVDQTPPRSRIGGASIGASIRPEAAASSSGTSRRSKVSTEETNDWVVTDDVPGGPCDGSVIPSFLGHAAYQLWNGEPRDYLTMKPTKKSLSRLHGWVLPAVQVQAWVWILLASTLFLDRSGGRISASLMTKLHGGIDNIGEYSWGSGTLAFLYRQLGIASRAGCTTMAGCMTLLQAWIYEYFPCFHPSKRRGRRGVDGWPRARDWTPVSYKGLKPIHSRLQQIRTQLDAMTEQEVEWEPFGREQAAVYPRTIFSGWIMYHDFQEPYMPERVIRQLGYVQFIPRAPLRPVTQFRGKNAHKYLVDRPIAETCNCWVRFPDSECINLSHCVPVSSTEVGQAAVDYLDWYRSHSHPFLLPESVPSTSRIPGKNSTTYWMREMEKLTRGCIDDLKKLDLGLGEECDTRLDDVIFLYSQAP</sequence>
<evidence type="ECO:0000256" key="1">
    <source>
        <dbReference type="SAM" id="MobiDB-lite"/>
    </source>
</evidence>
<feature type="domain" description="Aminotransferase-like plant mobile" evidence="2">
    <location>
        <begin position="180"/>
        <end position="426"/>
    </location>
</feature>
<organism evidence="3 4">
    <name type="scientific">Oldenlandia corymbosa var. corymbosa</name>
    <dbReference type="NCBI Taxonomy" id="529605"/>
    <lineage>
        <taxon>Eukaryota</taxon>
        <taxon>Viridiplantae</taxon>
        <taxon>Streptophyta</taxon>
        <taxon>Embryophyta</taxon>
        <taxon>Tracheophyta</taxon>
        <taxon>Spermatophyta</taxon>
        <taxon>Magnoliopsida</taxon>
        <taxon>eudicotyledons</taxon>
        <taxon>Gunneridae</taxon>
        <taxon>Pentapetalae</taxon>
        <taxon>asterids</taxon>
        <taxon>lamiids</taxon>
        <taxon>Gentianales</taxon>
        <taxon>Rubiaceae</taxon>
        <taxon>Rubioideae</taxon>
        <taxon>Spermacoceae</taxon>
        <taxon>Hedyotis-Oldenlandia complex</taxon>
        <taxon>Oldenlandia</taxon>
    </lineage>
</organism>
<accession>A0AAV1CH27</accession>
<dbReference type="PANTHER" id="PTHR46033:SF8">
    <property type="entry name" value="PROTEIN MAINTENANCE OF MERISTEMS-LIKE"/>
    <property type="match status" value="1"/>
</dbReference>
<keyword evidence="4" id="KW-1185">Reference proteome</keyword>
<name>A0AAV1CH27_OLDCO</name>
<dbReference type="InterPro" id="IPR019557">
    <property type="entry name" value="AminoTfrase-like_pln_mobile"/>
</dbReference>
<proteinExistence type="predicted"/>
<feature type="compositionally biased region" description="Acidic residues" evidence="1">
    <location>
        <begin position="22"/>
        <end position="56"/>
    </location>
</feature>
<evidence type="ECO:0000313" key="3">
    <source>
        <dbReference type="EMBL" id="CAI9095014.1"/>
    </source>
</evidence>